<proteinExistence type="predicted"/>
<accession>A0ABD1F5R2</accession>
<evidence type="ECO:0000256" key="1">
    <source>
        <dbReference type="SAM" id="Phobius"/>
    </source>
</evidence>
<reference evidence="2 3" key="1">
    <citation type="submission" date="2024-05" db="EMBL/GenBank/DDBJ databases">
        <title>Genetic variation in Jamaican populations of the coffee berry borer (Hypothenemus hampei).</title>
        <authorList>
            <person name="Errbii M."/>
            <person name="Myrie A."/>
        </authorList>
    </citation>
    <scope>NUCLEOTIDE SEQUENCE [LARGE SCALE GENOMIC DNA]</scope>
    <source>
        <strain evidence="2">JA-Hopewell-2020-01-JO</strain>
        <tissue evidence="2">Whole body</tissue>
    </source>
</reference>
<dbReference type="Proteomes" id="UP001566132">
    <property type="component" value="Unassembled WGS sequence"/>
</dbReference>
<keyword evidence="1" id="KW-0472">Membrane</keyword>
<protein>
    <submittedName>
        <fullName evidence="2">Uncharacterized protein</fullName>
    </submittedName>
</protein>
<keyword evidence="1" id="KW-1133">Transmembrane helix</keyword>
<evidence type="ECO:0000313" key="3">
    <source>
        <dbReference type="Proteomes" id="UP001566132"/>
    </source>
</evidence>
<gene>
    <name evidence="2" type="ORF">ABEB36_002430</name>
</gene>
<dbReference type="EMBL" id="JBDJPC010000002">
    <property type="protein sequence ID" value="KAL1512931.1"/>
    <property type="molecule type" value="Genomic_DNA"/>
</dbReference>
<feature type="transmembrane region" description="Helical" evidence="1">
    <location>
        <begin position="140"/>
        <end position="158"/>
    </location>
</feature>
<keyword evidence="3" id="KW-1185">Reference proteome</keyword>
<dbReference type="AlphaFoldDB" id="A0ABD1F5R2"/>
<feature type="transmembrane region" description="Helical" evidence="1">
    <location>
        <begin position="112"/>
        <end position="134"/>
    </location>
</feature>
<comment type="caution">
    <text evidence="2">The sequence shown here is derived from an EMBL/GenBank/DDBJ whole genome shotgun (WGS) entry which is preliminary data.</text>
</comment>
<keyword evidence="1" id="KW-0812">Transmembrane</keyword>
<name>A0ABD1F5R2_HYPHA</name>
<evidence type="ECO:0000313" key="2">
    <source>
        <dbReference type="EMBL" id="KAL1512931.1"/>
    </source>
</evidence>
<sequence length="239" mass="28028">MASSILTKRLHKEIWRIQNTYRLELGAALIATLLNVYKWITDYGDYCSVSALIAEKWPDTLKFIKKQPRGSLRKIIQNEEYQNEVLNYMKFFVKRQSEIISYLQILDTKGGIITLIYLIGLFTLTTFYTVSAIYSDIGPTIAGITTVCFFIISCTMLLEIQQFNDYNDELALAVYDAKWYLWTNQNMKFYRLIHKYTSIRLGKFPMPSFIESNLNTLKRVKLYENKRKTFQLPIIILVS</sequence>
<organism evidence="2 3">
    <name type="scientific">Hypothenemus hampei</name>
    <name type="common">Coffee berry borer</name>
    <dbReference type="NCBI Taxonomy" id="57062"/>
    <lineage>
        <taxon>Eukaryota</taxon>
        <taxon>Metazoa</taxon>
        <taxon>Ecdysozoa</taxon>
        <taxon>Arthropoda</taxon>
        <taxon>Hexapoda</taxon>
        <taxon>Insecta</taxon>
        <taxon>Pterygota</taxon>
        <taxon>Neoptera</taxon>
        <taxon>Endopterygota</taxon>
        <taxon>Coleoptera</taxon>
        <taxon>Polyphaga</taxon>
        <taxon>Cucujiformia</taxon>
        <taxon>Curculionidae</taxon>
        <taxon>Scolytinae</taxon>
        <taxon>Hypothenemus</taxon>
    </lineage>
</organism>